<evidence type="ECO:0000256" key="4">
    <source>
        <dbReference type="ARBA" id="ARBA00022692"/>
    </source>
</evidence>
<dbReference type="Gene3D" id="1.20.1560.10">
    <property type="entry name" value="ABC transporter type 1, transmembrane domain"/>
    <property type="match status" value="1"/>
</dbReference>
<dbReference type="EMBL" id="CAFBNO010000017">
    <property type="protein sequence ID" value="CAB4953278.1"/>
    <property type="molecule type" value="Genomic_DNA"/>
</dbReference>
<evidence type="ECO:0000259" key="11">
    <source>
        <dbReference type="PROSITE" id="PS50929"/>
    </source>
</evidence>
<dbReference type="Pfam" id="PF00005">
    <property type="entry name" value="ABC_tran"/>
    <property type="match status" value="1"/>
</dbReference>
<dbReference type="InterPro" id="IPR036640">
    <property type="entry name" value="ABC1_TM_sf"/>
</dbReference>
<feature type="transmembrane region" description="Helical" evidence="9">
    <location>
        <begin position="92"/>
        <end position="117"/>
    </location>
</feature>
<dbReference type="PROSITE" id="PS50893">
    <property type="entry name" value="ABC_TRANSPORTER_2"/>
    <property type="match status" value="1"/>
</dbReference>
<dbReference type="GO" id="GO:0015421">
    <property type="term" value="F:ABC-type oligopeptide transporter activity"/>
    <property type="evidence" value="ECO:0007669"/>
    <property type="project" value="TreeGrafter"/>
</dbReference>
<feature type="domain" description="ABC transporter" evidence="10">
    <location>
        <begin position="188"/>
        <end position="425"/>
    </location>
</feature>
<evidence type="ECO:0000256" key="1">
    <source>
        <dbReference type="ARBA" id="ARBA00004651"/>
    </source>
</evidence>
<keyword evidence="8 9" id="KW-0472">Membrane</keyword>
<dbReference type="GO" id="GO:0005524">
    <property type="term" value="F:ATP binding"/>
    <property type="evidence" value="ECO:0007669"/>
    <property type="project" value="UniProtKB-KW"/>
</dbReference>
<dbReference type="Gene3D" id="3.40.50.300">
    <property type="entry name" value="P-loop containing nucleotide triphosphate hydrolases"/>
    <property type="match status" value="1"/>
</dbReference>
<evidence type="ECO:0000313" key="12">
    <source>
        <dbReference type="EMBL" id="CAB4953278.1"/>
    </source>
</evidence>
<dbReference type="SUPFAM" id="SSF90123">
    <property type="entry name" value="ABC transporter transmembrane region"/>
    <property type="match status" value="1"/>
</dbReference>
<keyword evidence="2" id="KW-0813">Transport</keyword>
<evidence type="ECO:0000256" key="2">
    <source>
        <dbReference type="ARBA" id="ARBA00022448"/>
    </source>
</evidence>
<dbReference type="InterPro" id="IPR017871">
    <property type="entry name" value="ABC_transporter-like_CS"/>
</dbReference>
<evidence type="ECO:0000256" key="8">
    <source>
        <dbReference type="ARBA" id="ARBA00023136"/>
    </source>
</evidence>
<sequence length="436" mass="47507">MGILYSYSWSLGTIFLVIVAPLWIIGFRFEKNYHTTARKSQDQSGDLATAVEQSVHGIRVLKAFGRGKFITEKFVNDATELRKTELLKARMVATLWWSLSVIPEIALGVSLFVGVILVENNQLTIGGLAAFILTTRVLHWPMDSIGFLLSMTIDARTAVERFFEVIDTPSGIDDPDEATEIQEVRGRLVFEDVHFRYQDAPEGEPDLLRGINLELMPGESVALIGVTGCGKTTLTALATRLYEVTGGSIKLDGVDIRELTAVELRSHLAMAFEDATLFSASIRDNVLLGNPDASEEELQQALAIAQAQFAYDLPEGLETKIGEEGLSLSGGQRQRLALARAVAAKPAVLVLDDPLSALDVDTEAMVEDALRTVLKATTALIVAHRPSTVQLADKVALMQDGRITAFGKHSELLATNDHYRFVISSLDAAGALIEVK</sequence>
<gene>
    <name evidence="12" type="ORF">UFOPK3837_00577</name>
</gene>
<organism evidence="12">
    <name type="scientific">freshwater metagenome</name>
    <dbReference type="NCBI Taxonomy" id="449393"/>
    <lineage>
        <taxon>unclassified sequences</taxon>
        <taxon>metagenomes</taxon>
        <taxon>ecological metagenomes</taxon>
    </lineage>
</organism>
<dbReference type="PROSITE" id="PS50929">
    <property type="entry name" value="ABC_TM1F"/>
    <property type="match status" value="1"/>
</dbReference>
<name>A0A6J7KB20_9ZZZZ</name>
<dbReference type="PANTHER" id="PTHR43394:SF1">
    <property type="entry name" value="ATP-BINDING CASSETTE SUB-FAMILY B MEMBER 10, MITOCHONDRIAL"/>
    <property type="match status" value="1"/>
</dbReference>
<reference evidence="12" key="1">
    <citation type="submission" date="2020-05" db="EMBL/GenBank/DDBJ databases">
        <authorList>
            <person name="Chiriac C."/>
            <person name="Salcher M."/>
            <person name="Ghai R."/>
            <person name="Kavagutti S V."/>
        </authorList>
    </citation>
    <scope>NUCLEOTIDE SEQUENCE</scope>
</reference>
<dbReference type="InterPro" id="IPR003593">
    <property type="entry name" value="AAA+_ATPase"/>
</dbReference>
<dbReference type="InterPro" id="IPR027417">
    <property type="entry name" value="P-loop_NTPase"/>
</dbReference>
<proteinExistence type="predicted"/>
<dbReference type="Pfam" id="PF00664">
    <property type="entry name" value="ABC_membrane"/>
    <property type="match status" value="1"/>
</dbReference>
<dbReference type="GO" id="GO:0016887">
    <property type="term" value="F:ATP hydrolysis activity"/>
    <property type="evidence" value="ECO:0007669"/>
    <property type="project" value="InterPro"/>
</dbReference>
<protein>
    <submittedName>
        <fullName evidence="12">Unannotated protein</fullName>
    </submittedName>
</protein>
<dbReference type="InterPro" id="IPR003439">
    <property type="entry name" value="ABC_transporter-like_ATP-bd"/>
</dbReference>
<evidence type="ECO:0000256" key="3">
    <source>
        <dbReference type="ARBA" id="ARBA00022475"/>
    </source>
</evidence>
<feature type="transmembrane region" description="Helical" evidence="9">
    <location>
        <begin position="6"/>
        <end position="29"/>
    </location>
</feature>
<dbReference type="GO" id="GO:0005886">
    <property type="term" value="C:plasma membrane"/>
    <property type="evidence" value="ECO:0007669"/>
    <property type="project" value="UniProtKB-SubCell"/>
</dbReference>
<accession>A0A6J7KB20</accession>
<evidence type="ECO:0000256" key="9">
    <source>
        <dbReference type="SAM" id="Phobius"/>
    </source>
</evidence>
<keyword evidence="6" id="KW-0067">ATP-binding</keyword>
<comment type="subcellular location">
    <subcellularLocation>
        <location evidence="1">Cell membrane</location>
        <topology evidence="1">Multi-pass membrane protein</topology>
    </subcellularLocation>
</comment>
<dbReference type="PROSITE" id="PS00211">
    <property type="entry name" value="ABC_TRANSPORTER_1"/>
    <property type="match status" value="1"/>
</dbReference>
<evidence type="ECO:0000256" key="5">
    <source>
        <dbReference type="ARBA" id="ARBA00022741"/>
    </source>
</evidence>
<dbReference type="InterPro" id="IPR039421">
    <property type="entry name" value="Type_1_exporter"/>
</dbReference>
<dbReference type="InterPro" id="IPR011527">
    <property type="entry name" value="ABC1_TM_dom"/>
</dbReference>
<keyword evidence="7 9" id="KW-1133">Transmembrane helix</keyword>
<dbReference type="SUPFAM" id="SSF52540">
    <property type="entry name" value="P-loop containing nucleoside triphosphate hydrolases"/>
    <property type="match status" value="1"/>
</dbReference>
<dbReference type="PANTHER" id="PTHR43394">
    <property type="entry name" value="ATP-DEPENDENT PERMEASE MDL1, MITOCHONDRIAL"/>
    <property type="match status" value="1"/>
</dbReference>
<keyword evidence="3" id="KW-1003">Cell membrane</keyword>
<dbReference type="SMART" id="SM00382">
    <property type="entry name" value="AAA"/>
    <property type="match status" value="1"/>
</dbReference>
<dbReference type="FunFam" id="3.40.50.300:FF:000299">
    <property type="entry name" value="ABC transporter ATP-binding protein/permease"/>
    <property type="match status" value="1"/>
</dbReference>
<evidence type="ECO:0000259" key="10">
    <source>
        <dbReference type="PROSITE" id="PS50893"/>
    </source>
</evidence>
<keyword evidence="4 9" id="KW-0812">Transmembrane</keyword>
<dbReference type="AlphaFoldDB" id="A0A6J7KB20"/>
<evidence type="ECO:0000256" key="6">
    <source>
        <dbReference type="ARBA" id="ARBA00022840"/>
    </source>
</evidence>
<evidence type="ECO:0000256" key="7">
    <source>
        <dbReference type="ARBA" id="ARBA00022989"/>
    </source>
</evidence>
<feature type="domain" description="ABC transmembrane type-1" evidence="11">
    <location>
        <begin position="1"/>
        <end position="154"/>
    </location>
</feature>
<keyword evidence="5" id="KW-0547">Nucleotide-binding</keyword>